<feature type="domain" description="Coenzyme Q-binding protein COQ10 START" evidence="3">
    <location>
        <begin position="21"/>
        <end position="145"/>
    </location>
</feature>
<dbReference type="PANTHER" id="PTHR12901">
    <property type="entry name" value="SPERM PROTEIN HOMOLOG"/>
    <property type="match status" value="1"/>
</dbReference>
<gene>
    <name evidence="4" type="ORF">Ljam_2220</name>
</gene>
<protein>
    <submittedName>
        <fullName evidence="4">Oligoketide cyclase/lipid transporter protein</fullName>
    </submittedName>
</protein>
<evidence type="ECO:0000259" key="3">
    <source>
        <dbReference type="Pfam" id="PF03364"/>
    </source>
</evidence>
<dbReference type="PANTHER" id="PTHR12901:SF10">
    <property type="entry name" value="COENZYME Q-BINDING PROTEIN COQ10, MITOCHONDRIAL"/>
    <property type="match status" value="1"/>
</dbReference>
<sequence>MAFRIDQGELGMTIVKKMRVVPFTCEQMYGLVNKVEEYSEFLPYCSQSMVHHRDEDEVQATLVIVAAGMSKSFTTRNRLQANKMIEIRLIDGPFKHLEGFWRFDEVPEGCKISFDLEFEFAGWMFSMLLGPVFEQITDKMVDAFCERAEALYGQG</sequence>
<name>A0A0W0UKG2_9GAMM</name>
<dbReference type="PATRIC" id="fig|455.5.peg.2340"/>
<evidence type="ECO:0000256" key="2">
    <source>
        <dbReference type="ARBA" id="ARBA00022649"/>
    </source>
</evidence>
<dbReference type="InterPro" id="IPR044996">
    <property type="entry name" value="COQ10-like"/>
</dbReference>
<dbReference type="InterPro" id="IPR023393">
    <property type="entry name" value="START-like_dom_sf"/>
</dbReference>
<dbReference type="Gene3D" id="3.30.530.20">
    <property type="match status" value="1"/>
</dbReference>
<dbReference type="EMBL" id="LNYG01000013">
    <property type="protein sequence ID" value="KTD08025.1"/>
    <property type="molecule type" value="Genomic_DNA"/>
</dbReference>
<organism evidence="4 5">
    <name type="scientific">Legionella jamestowniensis</name>
    <dbReference type="NCBI Taxonomy" id="455"/>
    <lineage>
        <taxon>Bacteria</taxon>
        <taxon>Pseudomonadati</taxon>
        <taxon>Pseudomonadota</taxon>
        <taxon>Gammaproteobacteria</taxon>
        <taxon>Legionellales</taxon>
        <taxon>Legionellaceae</taxon>
        <taxon>Legionella</taxon>
    </lineage>
</organism>
<dbReference type="GO" id="GO:0045333">
    <property type="term" value="P:cellular respiration"/>
    <property type="evidence" value="ECO:0007669"/>
    <property type="project" value="InterPro"/>
</dbReference>
<comment type="caution">
    <text evidence="4">The sequence shown here is derived from an EMBL/GenBank/DDBJ whole genome shotgun (WGS) entry which is preliminary data.</text>
</comment>
<proteinExistence type="inferred from homology"/>
<keyword evidence="2" id="KW-1277">Toxin-antitoxin system</keyword>
<dbReference type="STRING" id="455.Ljam_2220"/>
<dbReference type="Proteomes" id="UP000054715">
    <property type="component" value="Unassembled WGS sequence"/>
</dbReference>
<dbReference type="AlphaFoldDB" id="A0A0W0UKG2"/>
<dbReference type="Pfam" id="PF03364">
    <property type="entry name" value="Polyketide_cyc"/>
    <property type="match status" value="1"/>
</dbReference>
<evidence type="ECO:0000313" key="4">
    <source>
        <dbReference type="EMBL" id="KTD08025.1"/>
    </source>
</evidence>
<dbReference type="GO" id="GO:0048039">
    <property type="term" value="F:ubiquinone binding"/>
    <property type="evidence" value="ECO:0007669"/>
    <property type="project" value="InterPro"/>
</dbReference>
<reference evidence="4 5" key="1">
    <citation type="submission" date="2015-11" db="EMBL/GenBank/DDBJ databases">
        <title>Genomic analysis of 38 Legionella species identifies large and diverse effector repertoires.</title>
        <authorList>
            <person name="Burstein D."/>
            <person name="Amaro F."/>
            <person name="Zusman T."/>
            <person name="Lifshitz Z."/>
            <person name="Cohen O."/>
            <person name="Gilbert J.A."/>
            <person name="Pupko T."/>
            <person name="Shuman H.A."/>
            <person name="Segal G."/>
        </authorList>
    </citation>
    <scope>NUCLEOTIDE SEQUENCE [LARGE SCALE GENOMIC DNA]</scope>
    <source>
        <strain evidence="4 5">JA-26-G1-E2</strain>
    </source>
</reference>
<dbReference type="SUPFAM" id="SSF55961">
    <property type="entry name" value="Bet v1-like"/>
    <property type="match status" value="1"/>
</dbReference>
<evidence type="ECO:0000256" key="1">
    <source>
        <dbReference type="ARBA" id="ARBA00008918"/>
    </source>
</evidence>
<dbReference type="CDD" id="cd07813">
    <property type="entry name" value="COQ10p_like"/>
    <property type="match status" value="1"/>
</dbReference>
<dbReference type="InterPro" id="IPR005031">
    <property type="entry name" value="COQ10_START"/>
</dbReference>
<evidence type="ECO:0000313" key="5">
    <source>
        <dbReference type="Proteomes" id="UP000054715"/>
    </source>
</evidence>
<comment type="similarity">
    <text evidence="1">Belongs to the ribosome association toxin RatA family.</text>
</comment>
<accession>A0A0W0UKG2</accession>